<dbReference type="PROSITE" id="PS51109">
    <property type="entry name" value="G5"/>
    <property type="match status" value="1"/>
</dbReference>
<dbReference type="Gene3D" id="2.70.70.10">
    <property type="entry name" value="Glucose Permease (Domain IIA)"/>
    <property type="match status" value="1"/>
</dbReference>
<dbReference type="InterPro" id="IPR011098">
    <property type="entry name" value="G5_dom"/>
</dbReference>
<feature type="domain" description="LysM" evidence="4">
    <location>
        <begin position="205"/>
        <end position="250"/>
    </location>
</feature>
<organism evidence="5 6">
    <name type="scientific">Calditerricola satsumensis</name>
    <dbReference type="NCBI Taxonomy" id="373054"/>
    <lineage>
        <taxon>Bacteria</taxon>
        <taxon>Bacillati</taxon>
        <taxon>Bacillota</taxon>
        <taxon>Bacilli</taxon>
        <taxon>Bacillales</taxon>
        <taxon>Bacillaceae</taxon>
        <taxon>Calditerricola</taxon>
    </lineage>
</organism>
<evidence type="ECO:0000256" key="1">
    <source>
        <dbReference type="ARBA" id="ARBA00022729"/>
    </source>
</evidence>
<name>A0A8J3BDX3_9BACI</name>
<evidence type="ECO:0000259" key="4">
    <source>
        <dbReference type="PROSITE" id="PS51782"/>
    </source>
</evidence>
<proteinExistence type="predicted"/>
<reference evidence="5" key="2">
    <citation type="submission" date="2020-09" db="EMBL/GenBank/DDBJ databases">
        <authorList>
            <person name="Sun Q."/>
            <person name="Ohkuma M."/>
        </authorList>
    </citation>
    <scope>NUCLEOTIDE SEQUENCE</scope>
    <source>
        <strain evidence="5">JCM 14719</strain>
    </source>
</reference>
<dbReference type="Gene3D" id="3.10.350.10">
    <property type="entry name" value="LysM domain"/>
    <property type="match status" value="1"/>
</dbReference>
<feature type="domain" description="G5" evidence="3">
    <location>
        <begin position="257"/>
        <end position="337"/>
    </location>
</feature>
<dbReference type="InterPro" id="IPR016047">
    <property type="entry name" value="M23ase_b-sheet_dom"/>
</dbReference>
<dbReference type="AlphaFoldDB" id="A0A8J3BDX3"/>
<dbReference type="InterPro" id="IPR036779">
    <property type="entry name" value="LysM_dom_sf"/>
</dbReference>
<sequence length="464" mass="50766">MKGNSAITAGIVALSILIGSTAFAVQQYQAHARTVYDVYWNGAYVGTVSDPGIVHAWLDKQKRQYAGQHDGLRLHVDASLRVAERRAYNGVFDNAGTLRALAQRVRVKAEAVRVVIDGKTVAYAPDAQTVARVLDAIKAAHARELAPAKRAVTIASRGEEAPARTVRQVTFVERIDVEPARVDPREVLTETELRQLLETGTPEPKRHVVQPGDCLSCIAARYNLTTDELKRLNPGLTEETLLQIGQPINVTVHRPKVTVKTVEEVTVVENVPFAVEVRQDPRLPRGEQRVIQEGKKGQKRVTYRLVKENGALVAKAMLSQAVLAEPVAKVVLRGTKAIASTGTGNLAWPTRGGRITSGFHYRWGKMHTGLDIAGARNRDILAADNGRVVFAGWNGDYGYTVILDHGNGLRTLYAHMDRIQTRVGAVVEKGQVIGVMGDTGHSTGVHLHFEVIRNGVKVNPLRYL</sequence>
<dbReference type="RefSeq" id="WP_054669892.1">
    <property type="nucleotide sequence ID" value="NZ_BMOF01000012.1"/>
</dbReference>
<evidence type="ECO:0000313" key="5">
    <source>
        <dbReference type="EMBL" id="GGJ97159.1"/>
    </source>
</evidence>
<dbReference type="PROSITE" id="PS51782">
    <property type="entry name" value="LYSM"/>
    <property type="match status" value="1"/>
</dbReference>
<keyword evidence="1 2" id="KW-0732">Signal</keyword>
<dbReference type="InterPro" id="IPR018392">
    <property type="entry name" value="LysM"/>
</dbReference>
<evidence type="ECO:0000313" key="6">
    <source>
        <dbReference type="Proteomes" id="UP000637720"/>
    </source>
</evidence>
<feature type="chain" id="PRO_5035182616" evidence="2">
    <location>
        <begin position="25"/>
        <end position="464"/>
    </location>
</feature>
<evidence type="ECO:0000259" key="3">
    <source>
        <dbReference type="PROSITE" id="PS51109"/>
    </source>
</evidence>
<dbReference type="InterPro" id="IPR050570">
    <property type="entry name" value="Cell_wall_metabolism_enzyme"/>
</dbReference>
<dbReference type="PANTHER" id="PTHR21666">
    <property type="entry name" value="PEPTIDASE-RELATED"/>
    <property type="match status" value="1"/>
</dbReference>
<dbReference type="Pfam" id="PF01551">
    <property type="entry name" value="Peptidase_M23"/>
    <property type="match status" value="1"/>
</dbReference>
<dbReference type="Proteomes" id="UP000637720">
    <property type="component" value="Unassembled WGS sequence"/>
</dbReference>
<reference evidence="5" key="1">
    <citation type="journal article" date="2014" name="Int. J. Syst. Evol. Microbiol.">
        <title>Complete genome sequence of Corynebacterium casei LMG S-19264T (=DSM 44701T), isolated from a smear-ripened cheese.</title>
        <authorList>
            <consortium name="US DOE Joint Genome Institute (JGI-PGF)"/>
            <person name="Walter F."/>
            <person name="Albersmeier A."/>
            <person name="Kalinowski J."/>
            <person name="Ruckert C."/>
        </authorList>
    </citation>
    <scope>NUCLEOTIDE SEQUENCE</scope>
    <source>
        <strain evidence="5">JCM 14719</strain>
    </source>
</reference>
<dbReference type="SUPFAM" id="SSF51261">
    <property type="entry name" value="Duplicated hybrid motif"/>
    <property type="match status" value="1"/>
</dbReference>
<keyword evidence="6" id="KW-1185">Reference proteome</keyword>
<dbReference type="CDD" id="cd00118">
    <property type="entry name" value="LysM"/>
    <property type="match status" value="1"/>
</dbReference>
<gene>
    <name evidence="5" type="ORF">GCM10007043_08740</name>
</gene>
<dbReference type="Pfam" id="PF07501">
    <property type="entry name" value="G5"/>
    <property type="match status" value="1"/>
</dbReference>
<dbReference type="Gene3D" id="2.20.230.10">
    <property type="entry name" value="Resuscitation-promoting factor rpfb"/>
    <property type="match status" value="1"/>
</dbReference>
<dbReference type="SMART" id="SM00257">
    <property type="entry name" value="LysM"/>
    <property type="match status" value="1"/>
</dbReference>
<dbReference type="EMBL" id="BMOF01000012">
    <property type="protein sequence ID" value="GGJ97159.1"/>
    <property type="molecule type" value="Genomic_DNA"/>
</dbReference>
<dbReference type="SMART" id="SM01208">
    <property type="entry name" value="G5"/>
    <property type="match status" value="1"/>
</dbReference>
<dbReference type="InterPro" id="IPR011055">
    <property type="entry name" value="Dup_hybrid_motif"/>
</dbReference>
<dbReference type="GO" id="GO:0004222">
    <property type="term" value="F:metalloendopeptidase activity"/>
    <property type="evidence" value="ECO:0007669"/>
    <property type="project" value="TreeGrafter"/>
</dbReference>
<accession>A0A8J3BDX3</accession>
<dbReference type="SUPFAM" id="SSF54106">
    <property type="entry name" value="LysM domain"/>
    <property type="match status" value="1"/>
</dbReference>
<feature type="signal peptide" evidence="2">
    <location>
        <begin position="1"/>
        <end position="24"/>
    </location>
</feature>
<comment type="caution">
    <text evidence="5">The sequence shown here is derived from an EMBL/GenBank/DDBJ whole genome shotgun (WGS) entry which is preliminary data.</text>
</comment>
<evidence type="ECO:0000256" key="2">
    <source>
        <dbReference type="SAM" id="SignalP"/>
    </source>
</evidence>
<dbReference type="PANTHER" id="PTHR21666:SF270">
    <property type="entry name" value="MUREIN HYDROLASE ACTIVATOR ENVC"/>
    <property type="match status" value="1"/>
</dbReference>
<protein>
    <submittedName>
        <fullName evidence="5">Metalloendopeptidase</fullName>
    </submittedName>
</protein>
<dbReference type="Pfam" id="PF01476">
    <property type="entry name" value="LysM"/>
    <property type="match status" value="1"/>
</dbReference>
<dbReference type="CDD" id="cd12797">
    <property type="entry name" value="M23_peptidase"/>
    <property type="match status" value="1"/>
</dbReference>